<evidence type="ECO:0000256" key="4">
    <source>
        <dbReference type="ARBA" id="ARBA00023163"/>
    </source>
</evidence>
<dbReference type="NCBIfam" id="TIGR02937">
    <property type="entry name" value="sigma70-ECF"/>
    <property type="match status" value="1"/>
</dbReference>
<dbReference type="SUPFAM" id="SSF88659">
    <property type="entry name" value="Sigma3 and sigma4 domains of RNA polymerase sigma factors"/>
    <property type="match status" value="1"/>
</dbReference>
<feature type="domain" description="RNA polymerase sigma-70 region 2" evidence="5">
    <location>
        <begin position="30"/>
        <end position="97"/>
    </location>
</feature>
<accession>A0A0L6TWG6</accession>
<dbReference type="STRING" id="52689.AKG39_17720"/>
<dbReference type="InterPro" id="IPR039425">
    <property type="entry name" value="RNA_pol_sigma-70-like"/>
</dbReference>
<reference evidence="8" key="1">
    <citation type="submission" date="2015-07" db="EMBL/GenBank/DDBJ databases">
        <title>Draft genome sequence of Acetobacterium bakii DSM 8293, a potential psychrophilic chemical producer through syngas fermentation.</title>
        <authorList>
            <person name="Song Y."/>
            <person name="Hwang S."/>
            <person name="Cho B.-K."/>
        </authorList>
    </citation>
    <scope>NUCLEOTIDE SEQUENCE [LARGE SCALE GENOMIC DNA]</scope>
    <source>
        <strain evidence="8">DSM 8239</strain>
    </source>
</reference>
<dbReference type="Pfam" id="PF04542">
    <property type="entry name" value="Sigma70_r2"/>
    <property type="match status" value="1"/>
</dbReference>
<dbReference type="InterPro" id="IPR013325">
    <property type="entry name" value="RNA_pol_sigma_r2"/>
</dbReference>
<organism evidence="7 8">
    <name type="scientific">Acetobacterium bakii</name>
    <dbReference type="NCBI Taxonomy" id="52689"/>
    <lineage>
        <taxon>Bacteria</taxon>
        <taxon>Bacillati</taxon>
        <taxon>Bacillota</taxon>
        <taxon>Clostridia</taxon>
        <taxon>Eubacteriales</taxon>
        <taxon>Eubacteriaceae</taxon>
        <taxon>Acetobacterium</taxon>
    </lineage>
</organism>
<keyword evidence="4" id="KW-0804">Transcription</keyword>
<dbReference type="InterPro" id="IPR007627">
    <property type="entry name" value="RNA_pol_sigma70_r2"/>
</dbReference>
<dbReference type="Proteomes" id="UP000036873">
    <property type="component" value="Unassembled WGS sequence"/>
</dbReference>
<evidence type="ECO:0000313" key="8">
    <source>
        <dbReference type="Proteomes" id="UP000036873"/>
    </source>
</evidence>
<dbReference type="PANTHER" id="PTHR43133:SF51">
    <property type="entry name" value="RNA POLYMERASE SIGMA FACTOR"/>
    <property type="match status" value="1"/>
</dbReference>
<proteinExistence type="inferred from homology"/>
<dbReference type="Gene3D" id="1.10.1740.10">
    <property type="match status" value="1"/>
</dbReference>
<dbReference type="InterPro" id="IPR036388">
    <property type="entry name" value="WH-like_DNA-bd_sf"/>
</dbReference>
<dbReference type="Gene3D" id="1.10.10.10">
    <property type="entry name" value="Winged helix-like DNA-binding domain superfamily/Winged helix DNA-binding domain"/>
    <property type="match status" value="1"/>
</dbReference>
<evidence type="ECO:0000256" key="3">
    <source>
        <dbReference type="ARBA" id="ARBA00023082"/>
    </source>
</evidence>
<dbReference type="SUPFAM" id="SSF88946">
    <property type="entry name" value="Sigma2 domain of RNA polymerase sigma factors"/>
    <property type="match status" value="1"/>
</dbReference>
<dbReference type="InterPro" id="IPR014284">
    <property type="entry name" value="RNA_pol_sigma-70_dom"/>
</dbReference>
<sequence>MLIKQNEGEDDDALIKKYIATGKSDYFEPLVERYEKYAYIYAFSLLNNEFDAQDVVAESFLKAFTKIKQYRLDSSFKNWFLKIVHNTCFDLLRKNKKMVYLDDLENGESLYKDDALCYNNIDALDFGEVQKSLDLLPHELKVVVILRYYYDWEYKTICEFLKIPMGTLSSRLNRACKKLKNYIKEG</sequence>
<evidence type="ECO:0000256" key="2">
    <source>
        <dbReference type="ARBA" id="ARBA00023015"/>
    </source>
</evidence>
<dbReference type="InterPro" id="IPR013324">
    <property type="entry name" value="RNA_pol_sigma_r3/r4-like"/>
</dbReference>
<dbReference type="GO" id="GO:0006352">
    <property type="term" value="P:DNA-templated transcription initiation"/>
    <property type="evidence" value="ECO:0007669"/>
    <property type="project" value="InterPro"/>
</dbReference>
<name>A0A0L6TWG6_9FIRM</name>
<dbReference type="EMBL" id="LGYO01000062">
    <property type="protein sequence ID" value="KNZ40402.1"/>
    <property type="molecule type" value="Genomic_DNA"/>
</dbReference>
<gene>
    <name evidence="7" type="ORF">AKG39_17720</name>
</gene>
<evidence type="ECO:0000313" key="7">
    <source>
        <dbReference type="EMBL" id="KNZ40402.1"/>
    </source>
</evidence>
<feature type="domain" description="RNA polymerase sigma factor 70 region 4 type 2" evidence="6">
    <location>
        <begin position="128"/>
        <end position="179"/>
    </location>
</feature>
<comment type="caution">
    <text evidence="7">The sequence shown here is derived from an EMBL/GenBank/DDBJ whole genome shotgun (WGS) entry which is preliminary data.</text>
</comment>
<keyword evidence="2" id="KW-0805">Transcription regulation</keyword>
<comment type="similarity">
    <text evidence="1">Belongs to the sigma-70 factor family. ECF subfamily.</text>
</comment>
<dbReference type="InterPro" id="IPR013249">
    <property type="entry name" value="RNA_pol_sigma70_r4_t2"/>
</dbReference>
<evidence type="ECO:0008006" key="9">
    <source>
        <dbReference type="Google" id="ProtNLM"/>
    </source>
</evidence>
<dbReference type="CDD" id="cd06171">
    <property type="entry name" value="Sigma70_r4"/>
    <property type="match status" value="1"/>
</dbReference>
<protein>
    <recommendedName>
        <fullName evidence="9">RNA polymerase subunit sigma-24</fullName>
    </recommendedName>
</protein>
<dbReference type="Pfam" id="PF08281">
    <property type="entry name" value="Sigma70_r4_2"/>
    <property type="match status" value="1"/>
</dbReference>
<keyword evidence="8" id="KW-1185">Reference proteome</keyword>
<dbReference type="GO" id="GO:0003677">
    <property type="term" value="F:DNA binding"/>
    <property type="evidence" value="ECO:0007669"/>
    <property type="project" value="InterPro"/>
</dbReference>
<evidence type="ECO:0000256" key="1">
    <source>
        <dbReference type="ARBA" id="ARBA00010641"/>
    </source>
</evidence>
<keyword evidence="3" id="KW-0731">Sigma factor</keyword>
<dbReference type="GO" id="GO:0016987">
    <property type="term" value="F:sigma factor activity"/>
    <property type="evidence" value="ECO:0007669"/>
    <property type="project" value="UniProtKB-KW"/>
</dbReference>
<evidence type="ECO:0000259" key="5">
    <source>
        <dbReference type="Pfam" id="PF04542"/>
    </source>
</evidence>
<dbReference type="PANTHER" id="PTHR43133">
    <property type="entry name" value="RNA POLYMERASE ECF-TYPE SIGMA FACTO"/>
    <property type="match status" value="1"/>
</dbReference>
<dbReference type="AlphaFoldDB" id="A0A0L6TWG6"/>
<evidence type="ECO:0000259" key="6">
    <source>
        <dbReference type="Pfam" id="PF08281"/>
    </source>
</evidence>